<name>A0AAE2ZPP1_9HYPH</name>
<feature type="transmembrane region" description="Helical" evidence="9">
    <location>
        <begin position="127"/>
        <end position="151"/>
    </location>
</feature>
<evidence type="ECO:0000256" key="5">
    <source>
        <dbReference type="ARBA" id="ARBA00022692"/>
    </source>
</evidence>
<reference evidence="11" key="1">
    <citation type="submission" date="2021-08" db="EMBL/GenBank/DDBJ databases">
        <title>Hoeflea bacterium WL0058 sp. nov., isolated from the sediment.</title>
        <authorList>
            <person name="Wang L."/>
            <person name="Zhang D."/>
        </authorList>
    </citation>
    <scope>NUCLEOTIDE SEQUENCE</scope>
    <source>
        <strain evidence="11">WL0058</strain>
    </source>
</reference>
<keyword evidence="5 9" id="KW-0812">Transmembrane</keyword>
<dbReference type="GO" id="GO:0022857">
    <property type="term" value="F:transmembrane transporter activity"/>
    <property type="evidence" value="ECO:0007669"/>
    <property type="project" value="UniProtKB-UniRule"/>
</dbReference>
<keyword evidence="3" id="KW-1003">Cell membrane</keyword>
<dbReference type="PANTHER" id="PTHR35011:SF2">
    <property type="entry name" value="2,3-DIKETO-L-GULONATE TRAP TRANSPORTER SMALL PERMEASE PROTEIN YIAM"/>
    <property type="match status" value="1"/>
</dbReference>
<evidence type="ECO:0000256" key="8">
    <source>
        <dbReference type="ARBA" id="ARBA00038436"/>
    </source>
</evidence>
<evidence type="ECO:0000256" key="1">
    <source>
        <dbReference type="ARBA" id="ARBA00004429"/>
    </source>
</evidence>
<evidence type="ECO:0000256" key="9">
    <source>
        <dbReference type="RuleBase" id="RU369079"/>
    </source>
</evidence>
<comment type="caution">
    <text evidence="11">The sequence shown here is derived from an EMBL/GenBank/DDBJ whole genome shotgun (WGS) entry which is preliminary data.</text>
</comment>
<dbReference type="EMBL" id="JAICBX010000002">
    <property type="protein sequence ID" value="MBW8637307.1"/>
    <property type="molecule type" value="Genomic_DNA"/>
</dbReference>
<dbReference type="GO" id="GO:0005886">
    <property type="term" value="C:plasma membrane"/>
    <property type="evidence" value="ECO:0007669"/>
    <property type="project" value="UniProtKB-SubCell"/>
</dbReference>
<feature type="domain" description="Tripartite ATP-independent periplasmic transporters DctQ component" evidence="10">
    <location>
        <begin position="23"/>
        <end position="149"/>
    </location>
</feature>
<evidence type="ECO:0000256" key="7">
    <source>
        <dbReference type="ARBA" id="ARBA00023136"/>
    </source>
</evidence>
<keyword evidence="12" id="KW-1185">Reference proteome</keyword>
<gene>
    <name evidence="11" type="ORF">K1W69_08915</name>
</gene>
<dbReference type="InterPro" id="IPR007387">
    <property type="entry name" value="TRAP_DctQ"/>
</dbReference>
<dbReference type="Pfam" id="PF04290">
    <property type="entry name" value="DctQ"/>
    <property type="match status" value="1"/>
</dbReference>
<sequence length="167" mass="18623">MRQFTRLIGMLEETLAVILLIAMSAIALLQVVGRYILTNPFIWTEELTRLMLIWLTFIAAAAVTRRGMHIAVDTVVEILKPGYRRLVMTIVHLVMFVTFLWFSYLAMKLAQNVGGLPLAATRWSMSTMVWPAAMGSFLIAFHSLVLAIAVLTGAPDEEASRNAAIRT</sequence>
<keyword evidence="2 9" id="KW-0813">Transport</keyword>
<dbReference type="GO" id="GO:0015740">
    <property type="term" value="P:C4-dicarboxylate transport"/>
    <property type="evidence" value="ECO:0007669"/>
    <property type="project" value="TreeGrafter"/>
</dbReference>
<proteinExistence type="inferred from homology"/>
<organism evidence="11 12">
    <name type="scientific">Flavimaribacter sediminis</name>
    <dbReference type="NCBI Taxonomy" id="2865987"/>
    <lineage>
        <taxon>Bacteria</taxon>
        <taxon>Pseudomonadati</taxon>
        <taxon>Pseudomonadota</taxon>
        <taxon>Alphaproteobacteria</taxon>
        <taxon>Hyphomicrobiales</taxon>
        <taxon>Rhizobiaceae</taxon>
        <taxon>Flavimaribacter</taxon>
    </lineage>
</organism>
<comment type="function">
    <text evidence="9">Part of the tripartite ATP-independent periplasmic (TRAP) transport system.</text>
</comment>
<feature type="transmembrane region" description="Helical" evidence="9">
    <location>
        <begin position="15"/>
        <end position="37"/>
    </location>
</feature>
<dbReference type="RefSeq" id="WP_220228025.1">
    <property type="nucleotide sequence ID" value="NZ_JAICBX010000002.1"/>
</dbReference>
<accession>A0AAE2ZPP1</accession>
<evidence type="ECO:0000256" key="2">
    <source>
        <dbReference type="ARBA" id="ARBA00022448"/>
    </source>
</evidence>
<keyword evidence="7 9" id="KW-0472">Membrane</keyword>
<evidence type="ECO:0000313" key="11">
    <source>
        <dbReference type="EMBL" id="MBW8637307.1"/>
    </source>
</evidence>
<keyword evidence="6 9" id="KW-1133">Transmembrane helix</keyword>
<evidence type="ECO:0000259" key="10">
    <source>
        <dbReference type="Pfam" id="PF04290"/>
    </source>
</evidence>
<protein>
    <recommendedName>
        <fullName evidence="9">TRAP transporter small permease protein</fullName>
    </recommendedName>
</protein>
<comment type="subunit">
    <text evidence="9">The complex comprises the extracytoplasmic solute receptor protein and the two transmembrane proteins.</text>
</comment>
<evidence type="ECO:0000256" key="3">
    <source>
        <dbReference type="ARBA" id="ARBA00022475"/>
    </source>
</evidence>
<feature type="transmembrane region" description="Helical" evidence="9">
    <location>
        <begin position="86"/>
        <end position="107"/>
    </location>
</feature>
<keyword evidence="4 9" id="KW-0997">Cell inner membrane</keyword>
<feature type="transmembrane region" description="Helical" evidence="9">
    <location>
        <begin position="49"/>
        <end position="65"/>
    </location>
</feature>
<evidence type="ECO:0000313" key="12">
    <source>
        <dbReference type="Proteomes" id="UP001196509"/>
    </source>
</evidence>
<dbReference type="InterPro" id="IPR055348">
    <property type="entry name" value="DctQ"/>
</dbReference>
<evidence type="ECO:0000256" key="4">
    <source>
        <dbReference type="ARBA" id="ARBA00022519"/>
    </source>
</evidence>
<comment type="similarity">
    <text evidence="8 9">Belongs to the TRAP transporter small permease family.</text>
</comment>
<dbReference type="AlphaFoldDB" id="A0AAE2ZPP1"/>
<dbReference type="PANTHER" id="PTHR35011">
    <property type="entry name" value="2,3-DIKETO-L-GULONATE TRAP TRANSPORTER SMALL PERMEASE PROTEIN YIAM"/>
    <property type="match status" value="1"/>
</dbReference>
<evidence type="ECO:0000256" key="6">
    <source>
        <dbReference type="ARBA" id="ARBA00022989"/>
    </source>
</evidence>
<comment type="subcellular location">
    <subcellularLocation>
        <location evidence="1 9">Cell inner membrane</location>
        <topology evidence="1 9">Multi-pass membrane protein</topology>
    </subcellularLocation>
</comment>
<dbReference type="Proteomes" id="UP001196509">
    <property type="component" value="Unassembled WGS sequence"/>
</dbReference>